<evidence type="ECO:0000256" key="1">
    <source>
        <dbReference type="SAM" id="MobiDB-lite"/>
    </source>
</evidence>
<dbReference type="EMBL" id="JAKKPZ010000097">
    <property type="protein sequence ID" value="KAI1702533.1"/>
    <property type="molecule type" value="Genomic_DNA"/>
</dbReference>
<evidence type="ECO:0000313" key="2">
    <source>
        <dbReference type="EMBL" id="KAI1702533.1"/>
    </source>
</evidence>
<keyword evidence="3" id="KW-1185">Reference proteome</keyword>
<dbReference type="AlphaFoldDB" id="A0AAD4MSS8"/>
<dbReference type="Proteomes" id="UP001201812">
    <property type="component" value="Unassembled WGS sequence"/>
</dbReference>
<protein>
    <submittedName>
        <fullName evidence="2">Uncharacterized protein</fullName>
    </submittedName>
</protein>
<feature type="region of interest" description="Disordered" evidence="1">
    <location>
        <begin position="44"/>
        <end position="80"/>
    </location>
</feature>
<organism evidence="2 3">
    <name type="scientific">Ditylenchus destructor</name>
    <dbReference type="NCBI Taxonomy" id="166010"/>
    <lineage>
        <taxon>Eukaryota</taxon>
        <taxon>Metazoa</taxon>
        <taxon>Ecdysozoa</taxon>
        <taxon>Nematoda</taxon>
        <taxon>Chromadorea</taxon>
        <taxon>Rhabditida</taxon>
        <taxon>Tylenchina</taxon>
        <taxon>Tylenchomorpha</taxon>
        <taxon>Sphaerularioidea</taxon>
        <taxon>Anguinidae</taxon>
        <taxon>Anguininae</taxon>
        <taxon>Ditylenchus</taxon>
    </lineage>
</organism>
<reference evidence="2" key="1">
    <citation type="submission" date="2022-01" db="EMBL/GenBank/DDBJ databases">
        <title>Genome Sequence Resource for Two Populations of Ditylenchus destructor, the Migratory Endoparasitic Phytonematode.</title>
        <authorList>
            <person name="Zhang H."/>
            <person name="Lin R."/>
            <person name="Xie B."/>
        </authorList>
    </citation>
    <scope>NUCLEOTIDE SEQUENCE</scope>
    <source>
        <strain evidence="2">BazhouSP</strain>
    </source>
</reference>
<sequence length="80" mass="9095">MERSFCINCWRCDSLLIVYSSGYYDFSFAARVFLECVRTLSKHASRESNEEGLGAGRGLDWVAGLSSKGSKKDRDQELKY</sequence>
<name>A0AAD4MSS8_9BILA</name>
<feature type="compositionally biased region" description="Basic and acidic residues" evidence="1">
    <location>
        <begin position="70"/>
        <end position="80"/>
    </location>
</feature>
<proteinExistence type="predicted"/>
<comment type="caution">
    <text evidence="2">The sequence shown here is derived from an EMBL/GenBank/DDBJ whole genome shotgun (WGS) entry which is preliminary data.</text>
</comment>
<gene>
    <name evidence="2" type="ORF">DdX_15432</name>
</gene>
<accession>A0AAD4MSS8</accession>
<evidence type="ECO:0000313" key="3">
    <source>
        <dbReference type="Proteomes" id="UP001201812"/>
    </source>
</evidence>